<dbReference type="Gene3D" id="2.10.109.10">
    <property type="entry name" value="Umud Fragment, subunit A"/>
    <property type="match status" value="1"/>
</dbReference>
<dbReference type="InterPro" id="IPR019533">
    <property type="entry name" value="Peptidase_S26"/>
</dbReference>
<evidence type="ECO:0000256" key="4">
    <source>
        <dbReference type="ARBA" id="ARBA00013208"/>
    </source>
</evidence>
<dbReference type="GO" id="GO:0006465">
    <property type="term" value="P:signal peptide processing"/>
    <property type="evidence" value="ECO:0007669"/>
    <property type="project" value="InterPro"/>
</dbReference>
<accession>A0A3E0VVL4</accession>
<evidence type="ECO:0000313" key="9">
    <source>
        <dbReference type="EMBL" id="RFA13740.1"/>
    </source>
</evidence>
<evidence type="ECO:0000256" key="2">
    <source>
        <dbReference type="ARBA" id="ARBA00004401"/>
    </source>
</evidence>
<comment type="subcellular location">
    <subcellularLocation>
        <location evidence="2">Cell membrane</location>
        <topology evidence="2">Single-pass type II membrane protein</topology>
    </subcellularLocation>
    <subcellularLocation>
        <location evidence="7">Membrane</location>
        <topology evidence="7">Single-pass type II membrane protein</topology>
    </subcellularLocation>
</comment>
<dbReference type="GO" id="GO:0004252">
    <property type="term" value="F:serine-type endopeptidase activity"/>
    <property type="evidence" value="ECO:0007669"/>
    <property type="project" value="InterPro"/>
</dbReference>
<dbReference type="PROSITE" id="PS00761">
    <property type="entry name" value="SPASE_I_3"/>
    <property type="match status" value="1"/>
</dbReference>
<feature type="active site" evidence="6">
    <location>
        <position position="65"/>
    </location>
</feature>
<dbReference type="InterPro" id="IPR036286">
    <property type="entry name" value="LexA/Signal_pep-like_sf"/>
</dbReference>
<dbReference type="CDD" id="cd06530">
    <property type="entry name" value="S26_SPase_I"/>
    <property type="match status" value="1"/>
</dbReference>
<dbReference type="PRINTS" id="PR00727">
    <property type="entry name" value="LEADERPTASE"/>
</dbReference>
<feature type="transmembrane region" description="Helical" evidence="7">
    <location>
        <begin position="29"/>
        <end position="51"/>
    </location>
</feature>
<evidence type="ECO:0000256" key="3">
    <source>
        <dbReference type="ARBA" id="ARBA00009370"/>
    </source>
</evidence>
<dbReference type="SUPFAM" id="SSF51306">
    <property type="entry name" value="LexA/Signal peptidase"/>
    <property type="match status" value="1"/>
</dbReference>
<comment type="catalytic activity">
    <reaction evidence="1 7">
        <text>Cleavage of hydrophobic, N-terminal signal or leader sequences from secreted and periplasmic proteins.</text>
        <dbReference type="EC" id="3.4.21.89"/>
    </reaction>
</comment>
<sequence length="251" mass="27596">MGEPLTVSDEGTSAPAMSRRLPVRRRRRGGWYFFRDLLVIFLIALLASVLIKTFLVRSFYIPSGSMENTLLIKDRILVNELEPSLIPIQRGDVIVFTDPGGWLPARPSPAQPPVVAAVAWLLDLTGLAASDSNNHLVKRVIGLPGDHVTCCNPLGQTSVNDVPLNEPYTHDPVDQTPAIPFDVTVPPGTIWVEGDNRNNSKDSRLNQDTPSRGFVPLGNVDGRAIIVTFPIDQWTLLSNYPETFKAVPDPK</sequence>
<keyword evidence="7" id="KW-1133">Transmembrane helix</keyword>
<feature type="domain" description="Peptidase S26" evidence="8">
    <location>
        <begin position="36"/>
        <end position="227"/>
    </location>
</feature>
<dbReference type="EC" id="3.4.21.89" evidence="4 7"/>
<dbReference type="NCBIfam" id="TIGR02227">
    <property type="entry name" value="sigpep_I_bact"/>
    <property type="match status" value="1"/>
</dbReference>
<keyword evidence="7" id="KW-0645">Protease</keyword>
<name>A0A3E0VVL4_9MICO</name>
<evidence type="ECO:0000256" key="6">
    <source>
        <dbReference type="PIRSR" id="PIRSR600223-1"/>
    </source>
</evidence>
<evidence type="ECO:0000259" key="8">
    <source>
        <dbReference type="Pfam" id="PF10502"/>
    </source>
</evidence>
<dbReference type="PANTHER" id="PTHR43390:SF1">
    <property type="entry name" value="CHLOROPLAST PROCESSING PEPTIDASE"/>
    <property type="match status" value="1"/>
</dbReference>
<evidence type="ECO:0000256" key="5">
    <source>
        <dbReference type="ARBA" id="ARBA00022801"/>
    </source>
</evidence>
<keyword evidence="5 7" id="KW-0378">Hydrolase</keyword>
<evidence type="ECO:0000256" key="1">
    <source>
        <dbReference type="ARBA" id="ARBA00000677"/>
    </source>
</evidence>
<evidence type="ECO:0000256" key="7">
    <source>
        <dbReference type="RuleBase" id="RU362042"/>
    </source>
</evidence>
<keyword evidence="7" id="KW-0812">Transmembrane</keyword>
<protein>
    <recommendedName>
        <fullName evidence="4 7">Signal peptidase I</fullName>
        <ecNumber evidence="4 7">3.4.21.89</ecNumber>
    </recommendedName>
</protein>
<dbReference type="GO" id="GO:0009003">
    <property type="term" value="F:signal peptidase activity"/>
    <property type="evidence" value="ECO:0007669"/>
    <property type="project" value="UniProtKB-EC"/>
</dbReference>
<proteinExistence type="inferred from homology"/>
<comment type="similarity">
    <text evidence="3 7">Belongs to the peptidase S26 family.</text>
</comment>
<dbReference type="AlphaFoldDB" id="A0A3E0VVL4"/>
<dbReference type="EMBL" id="NBXA01000017">
    <property type="protein sequence ID" value="RFA13740.1"/>
    <property type="molecule type" value="Genomic_DNA"/>
</dbReference>
<keyword evidence="7" id="KW-0472">Membrane</keyword>
<dbReference type="GO" id="GO:0005886">
    <property type="term" value="C:plasma membrane"/>
    <property type="evidence" value="ECO:0007669"/>
    <property type="project" value="UniProtKB-SubCell"/>
</dbReference>
<comment type="caution">
    <text evidence="9">The sequence shown here is derived from an EMBL/GenBank/DDBJ whole genome shotgun (WGS) entry which is preliminary data.</text>
</comment>
<gene>
    <name evidence="9" type="ORF">B7R21_07860</name>
</gene>
<dbReference type="InterPro" id="IPR000223">
    <property type="entry name" value="Pept_S26A_signal_pept_1"/>
</dbReference>
<feature type="active site" evidence="6">
    <location>
        <position position="138"/>
    </location>
</feature>
<dbReference type="PANTHER" id="PTHR43390">
    <property type="entry name" value="SIGNAL PEPTIDASE I"/>
    <property type="match status" value="1"/>
</dbReference>
<dbReference type="Proteomes" id="UP000256709">
    <property type="component" value="Unassembled WGS sequence"/>
</dbReference>
<dbReference type="InterPro" id="IPR019758">
    <property type="entry name" value="Pept_S26A_signal_pept_1_CS"/>
</dbReference>
<dbReference type="Pfam" id="PF10502">
    <property type="entry name" value="Peptidase_S26"/>
    <property type="match status" value="1"/>
</dbReference>
<organism evidence="9 10">
    <name type="scientific">Subtercola boreus</name>
    <dbReference type="NCBI Taxonomy" id="120213"/>
    <lineage>
        <taxon>Bacteria</taxon>
        <taxon>Bacillati</taxon>
        <taxon>Actinomycetota</taxon>
        <taxon>Actinomycetes</taxon>
        <taxon>Micrococcales</taxon>
        <taxon>Microbacteriaceae</taxon>
        <taxon>Subtercola</taxon>
    </lineage>
</organism>
<reference evidence="9 10" key="1">
    <citation type="submission" date="2017-04" db="EMBL/GenBank/DDBJ databases">
        <title>Comparative genome analysis of Subtercola boreus.</title>
        <authorList>
            <person name="Cho Y.-J."/>
            <person name="Cho A."/>
            <person name="Kim O.-S."/>
            <person name="Lee J.-I."/>
        </authorList>
    </citation>
    <scope>NUCLEOTIDE SEQUENCE [LARGE SCALE GENOMIC DNA]</scope>
    <source>
        <strain evidence="9 10">P27444</strain>
    </source>
</reference>
<evidence type="ECO:0000313" key="10">
    <source>
        <dbReference type="Proteomes" id="UP000256709"/>
    </source>
</evidence>